<evidence type="ECO:0000313" key="3">
    <source>
        <dbReference type="Proteomes" id="UP001519460"/>
    </source>
</evidence>
<feature type="region of interest" description="Disordered" evidence="1">
    <location>
        <begin position="134"/>
        <end position="179"/>
    </location>
</feature>
<accession>A0ABD0MAJ3</accession>
<dbReference type="Proteomes" id="UP001519460">
    <property type="component" value="Unassembled WGS sequence"/>
</dbReference>
<feature type="non-terminal residue" evidence="2">
    <location>
        <position position="1"/>
    </location>
</feature>
<proteinExistence type="predicted"/>
<gene>
    <name evidence="2" type="ORF">BaRGS_00000064</name>
</gene>
<keyword evidence="3" id="KW-1185">Reference proteome</keyword>
<sequence>YYRDTKLRHRERGLLRRKGAWPQHNVGGAGGWKGTVNRNSAQEGLGGPPPYCQPPDAALTPDSSRGNHRRLGQKTRPACVWTLIRSEGVVGLGVAAGNVLGHLNAEHDKEHLGASAWSESPNRKRRKTSANLLEFAASPSPPPLRPLVDVENVRERRRSTSQRRPTSGAAPNSARARRR</sequence>
<evidence type="ECO:0000313" key="2">
    <source>
        <dbReference type="EMBL" id="KAK7508498.1"/>
    </source>
</evidence>
<dbReference type="EMBL" id="JACVVK020000001">
    <property type="protein sequence ID" value="KAK7508498.1"/>
    <property type="molecule type" value="Genomic_DNA"/>
</dbReference>
<reference evidence="2 3" key="1">
    <citation type="journal article" date="2023" name="Sci. Data">
        <title>Genome assembly of the Korean intertidal mud-creeper Batillaria attramentaria.</title>
        <authorList>
            <person name="Patra A.K."/>
            <person name="Ho P.T."/>
            <person name="Jun S."/>
            <person name="Lee S.J."/>
            <person name="Kim Y."/>
            <person name="Won Y.J."/>
        </authorList>
    </citation>
    <scope>NUCLEOTIDE SEQUENCE [LARGE SCALE GENOMIC DNA]</scope>
    <source>
        <strain evidence="2">Wonlab-2016</strain>
    </source>
</reference>
<protein>
    <submittedName>
        <fullName evidence="2">Uncharacterized protein</fullName>
    </submittedName>
</protein>
<name>A0ABD0MAJ3_9CAEN</name>
<dbReference type="AlphaFoldDB" id="A0ABD0MAJ3"/>
<comment type="caution">
    <text evidence="2">The sequence shown here is derived from an EMBL/GenBank/DDBJ whole genome shotgun (WGS) entry which is preliminary data.</text>
</comment>
<evidence type="ECO:0000256" key="1">
    <source>
        <dbReference type="SAM" id="MobiDB-lite"/>
    </source>
</evidence>
<organism evidence="2 3">
    <name type="scientific">Batillaria attramentaria</name>
    <dbReference type="NCBI Taxonomy" id="370345"/>
    <lineage>
        <taxon>Eukaryota</taxon>
        <taxon>Metazoa</taxon>
        <taxon>Spiralia</taxon>
        <taxon>Lophotrochozoa</taxon>
        <taxon>Mollusca</taxon>
        <taxon>Gastropoda</taxon>
        <taxon>Caenogastropoda</taxon>
        <taxon>Sorbeoconcha</taxon>
        <taxon>Cerithioidea</taxon>
        <taxon>Batillariidae</taxon>
        <taxon>Batillaria</taxon>
    </lineage>
</organism>
<feature type="region of interest" description="Disordered" evidence="1">
    <location>
        <begin position="21"/>
        <end position="74"/>
    </location>
</feature>